<dbReference type="PANTHER" id="PTHR28658">
    <property type="entry name" value="TRANSMEMBRANE PROTEIN 180"/>
    <property type="match status" value="1"/>
</dbReference>
<dbReference type="OMA" id="SICTWIL"/>
<feature type="transmembrane region" description="Helical" evidence="1">
    <location>
        <begin position="428"/>
        <end position="444"/>
    </location>
</feature>
<dbReference type="PANTHER" id="PTHR28658:SF1">
    <property type="entry name" value="MAJOR FACILITATOR SUPERFAMILY DOMAIN CONTAINING 13B"/>
    <property type="match status" value="1"/>
</dbReference>
<evidence type="ECO:0000313" key="2">
    <source>
        <dbReference type="EMBL" id="CCC47317.1"/>
    </source>
</evidence>
<accession>G0TTN6</accession>
<dbReference type="InterPro" id="IPR040035">
    <property type="entry name" value="TMEM180"/>
</dbReference>
<organism evidence="2">
    <name type="scientific">Trypanosoma vivax (strain Y486)</name>
    <dbReference type="NCBI Taxonomy" id="1055687"/>
    <lineage>
        <taxon>Eukaryota</taxon>
        <taxon>Discoba</taxon>
        <taxon>Euglenozoa</taxon>
        <taxon>Kinetoplastea</taxon>
        <taxon>Metakinetoplastina</taxon>
        <taxon>Trypanosomatida</taxon>
        <taxon>Trypanosomatidae</taxon>
        <taxon>Trypanosoma</taxon>
        <taxon>Duttonella</taxon>
    </lineage>
</organism>
<feature type="transmembrane region" description="Helical" evidence="1">
    <location>
        <begin position="7"/>
        <end position="25"/>
    </location>
</feature>
<feature type="transmembrane region" description="Helical" evidence="1">
    <location>
        <begin position="335"/>
        <end position="355"/>
    </location>
</feature>
<keyword evidence="1" id="KW-0812">Transmembrane</keyword>
<keyword evidence="1" id="KW-0472">Membrane</keyword>
<dbReference type="EMBL" id="HE573019">
    <property type="protein sequence ID" value="CCC47317.1"/>
    <property type="molecule type" value="Genomic_DNA"/>
</dbReference>
<feature type="transmembrane region" description="Helical" evidence="1">
    <location>
        <begin position="177"/>
        <end position="197"/>
    </location>
</feature>
<dbReference type="VEuPathDB" id="TriTrypDB:TvY486_0304880"/>
<feature type="transmembrane region" description="Helical" evidence="1">
    <location>
        <begin position="279"/>
        <end position="303"/>
    </location>
</feature>
<reference evidence="2" key="1">
    <citation type="journal article" date="2012" name="Proc. Natl. Acad. Sci. U.S.A.">
        <title>Antigenic diversity is generated by distinct evolutionary mechanisms in African trypanosome species.</title>
        <authorList>
            <person name="Jackson A.P."/>
            <person name="Berry A."/>
            <person name="Aslett M."/>
            <person name="Allison H.C."/>
            <person name="Burton P."/>
            <person name="Vavrova-Anderson J."/>
            <person name="Brown R."/>
            <person name="Browne H."/>
            <person name="Corton N."/>
            <person name="Hauser H."/>
            <person name="Gamble J."/>
            <person name="Gilderthorp R."/>
            <person name="Marcello L."/>
            <person name="McQuillan J."/>
            <person name="Otto T.D."/>
            <person name="Quail M.A."/>
            <person name="Sanders M.J."/>
            <person name="van Tonder A."/>
            <person name="Ginger M.L."/>
            <person name="Field M.C."/>
            <person name="Barry J.D."/>
            <person name="Hertz-Fowler C."/>
            <person name="Berriman M."/>
        </authorList>
    </citation>
    <scope>NUCLEOTIDE SEQUENCE</scope>
    <source>
        <strain evidence="2">Y486</strain>
    </source>
</reference>
<feature type="transmembrane region" description="Helical" evidence="1">
    <location>
        <begin position="45"/>
        <end position="62"/>
    </location>
</feature>
<gene>
    <name evidence="2" type="ORF">TVY486_0304880</name>
</gene>
<protein>
    <submittedName>
        <fullName evidence="2">Uncharacterized protein</fullName>
    </submittedName>
</protein>
<feature type="transmembrane region" description="Helical" evidence="1">
    <location>
        <begin position="399"/>
        <end position="416"/>
    </location>
</feature>
<sequence>MRWKEIAEALVGLLHAIYTSLYVDVYLRQHVLPNASHWSAGGVDHILLCLTFAQLLYALWFWKITLSLGRHVDLPASSPFCRRLAGIASSGPVLASSFVLLWLPAGAFPLNPALLFTATEVLYEASFTHCKNMLNKCKRNEMREPGRYHRTFKVDLLSAIAVMAACSLCASTRELRAFRWFMATLATGAGVGIYICGRQLERQRERQEASVGGQMNASVAGVQTDVARSIHQTTSRVSMKAAMLLFALNGYCSVTTVALFNFMIVAVANSFTRLFERSLLLLLVFLLPHAIHTAVAPLCSLLGKRRLMSIFLAAQAAVGMLFLIVALLNRHFTDYISTATLSATFVFLLVLNHTLNNMVNWMQKLVFTDIVDEDTAIFSRPQPAKGALQQILRTISKSFRGLALVLTCSYLSFVARGESLKMDDAASVVGWPTLLMSVVTLWSWRRYYNLEGFHLQFVRAAARQRQSISGRVV</sequence>
<keyword evidence="1" id="KW-1133">Transmembrane helix</keyword>
<feature type="transmembrane region" description="Helical" evidence="1">
    <location>
        <begin position="83"/>
        <end position="103"/>
    </location>
</feature>
<name>G0TTN6_TRYVY</name>
<evidence type="ECO:0000256" key="1">
    <source>
        <dbReference type="SAM" id="Phobius"/>
    </source>
</evidence>
<dbReference type="AlphaFoldDB" id="G0TTN6"/>
<feature type="transmembrane region" description="Helical" evidence="1">
    <location>
        <begin position="310"/>
        <end position="329"/>
    </location>
</feature>
<proteinExistence type="predicted"/>
<feature type="transmembrane region" description="Helical" evidence="1">
    <location>
        <begin position="244"/>
        <end position="267"/>
    </location>
</feature>